<dbReference type="PROSITE" id="PS50020">
    <property type="entry name" value="WW_DOMAIN_2"/>
    <property type="match status" value="2"/>
</dbReference>
<dbReference type="PANTHER" id="PTHR17616">
    <property type="entry name" value="YES-ASSOCIATED PROTEIN YAP1 FAMILY MEMBER"/>
    <property type="match status" value="1"/>
</dbReference>
<evidence type="ECO:0000256" key="1">
    <source>
        <dbReference type="ARBA" id="ARBA00004123"/>
    </source>
</evidence>
<name>A0AAV0V6R0_9STRA</name>
<dbReference type="GO" id="GO:0045944">
    <property type="term" value="P:positive regulation of transcription by RNA polymerase II"/>
    <property type="evidence" value="ECO:0007669"/>
    <property type="project" value="TreeGrafter"/>
</dbReference>
<dbReference type="GO" id="GO:0005634">
    <property type="term" value="C:nucleus"/>
    <property type="evidence" value="ECO:0007669"/>
    <property type="project" value="UniProtKB-SubCell"/>
</dbReference>
<evidence type="ECO:0000256" key="4">
    <source>
        <dbReference type="ARBA" id="ARBA00023242"/>
    </source>
</evidence>
<dbReference type="GO" id="GO:0035329">
    <property type="term" value="P:hippo signaling"/>
    <property type="evidence" value="ECO:0007669"/>
    <property type="project" value="TreeGrafter"/>
</dbReference>
<dbReference type="Gene3D" id="2.20.70.10">
    <property type="match status" value="2"/>
</dbReference>
<comment type="subcellular location">
    <subcellularLocation>
        <location evidence="2">Cytoplasm</location>
    </subcellularLocation>
    <subcellularLocation>
        <location evidence="1">Nucleus</location>
    </subcellularLocation>
</comment>
<dbReference type="PROSITE" id="PS01159">
    <property type="entry name" value="WW_DOMAIN_1"/>
    <property type="match status" value="2"/>
</dbReference>
<dbReference type="FunFam" id="2.20.70.10:FF:000017">
    <property type="entry name" value="E3 ubiquitin-protein ligase"/>
    <property type="match status" value="1"/>
</dbReference>
<accession>A0AAV0V6R0</accession>
<dbReference type="InterPro" id="IPR036020">
    <property type="entry name" value="WW_dom_sf"/>
</dbReference>
<feature type="domain" description="WW" evidence="5">
    <location>
        <begin position="36"/>
        <end position="69"/>
    </location>
</feature>
<keyword evidence="4" id="KW-0539">Nucleus</keyword>
<comment type="caution">
    <text evidence="6">The sequence shown here is derived from an EMBL/GenBank/DDBJ whole genome shotgun (WGS) entry which is preliminary data.</text>
</comment>
<dbReference type="PANTHER" id="PTHR17616:SF8">
    <property type="entry name" value="TRANSCRIPTIONAL COACTIVATOR YORKIE"/>
    <property type="match status" value="1"/>
</dbReference>
<keyword evidence="3" id="KW-0963">Cytoplasm</keyword>
<evidence type="ECO:0000259" key="5">
    <source>
        <dbReference type="PROSITE" id="PS50020"/>
    </source>
</evidence>
<dbReference type="SMART" id="SM00456">
    <property type="entry name" value="WW"/>
    <property type="match status" value="2"/>
</dbReference>
<feature type="domain" description="WW" evidence="5">
    <location>
        <begin position="2"/>
        <end position="35"/>
    </location>
</feature>
<organism evidence="6 7">
    <name type="scientific">Peronospora destructor</name>
    <dbReference type="NCBI Taxonomy" id="86335"/>
    <lineage>
        <taxon>Eukaryota</taxon>
        <taxon>Sar</taxon>
        <taxon>Stramenopiles</taxon>
        <taxon>Oomycota</taxon>
        <taxon>Peronosporomycetes</taxon>
        <taxon>Peronosporales</taxon>
        <taxon>Peronosporaceae</taxon>
        <taxon>Peronospora</taxon>
    </lineage>
</organism>
<evidence type="ECO:0000256" key="2">
    <source>
        <dbReference type="ARBA" id="ARBA00004496"/>
    </source>
</evidence>
<dbReference type="EMBL" id="CANTFM010002208">
    <property type="protein sequence ID" value="CAI5744875.1"/>
    <property type="molecule type" value="Genomic_DNA"/>
</dbReference>
<dbReference type="Proteomes" id="UP001162029">
    <property type="component" value="Unassembled WGS sequence"/>
</dbReference>
<evidence type="ECO:0000313" key="6">
    <source>
        <dbReference type="EMBL" id="CAI5744875.1"/>
    </source>
</evidence>
<evidence type="ECO:0000313" key="7">
    <source>
        <dbReference type="Proteomes" id="UP001162029"/>
    </source>
</evidence>
<evidence type="ECO:0000256" key="3">
    <source>
        <dbReference type="ARBA" id="ARBA00022490"/>
    </source>
</evidence>
<proteinExistence type="predicted"/>
<dbReference type="AlphaFoldDB" id="A0AAV0V6R0"/>
<dbReference type="InterPro" id="IPR051583">
    <property type="entry name" value="YAP1"/>
</dbReference>
<dbReference type="GO" id="GO:0003713">
    <property type="term" value="F:transcription coactivator activity"/>
    <property type="evidence" value="ECO:0007669"/>
    <property type="project" value="TreeGrafter"/>
</dbReference>
<keyword evidence="7" id="KW-1185">Reference proteome</keyword>
<dbReference type="Pfam" id="PF00397">
    <property type="entry name" value="WW"/>
    <property type="match status" value="2"/>
</dbReference>
<dbReference type="GO" id="GO:0005737">
    <property type="term" value="C:cytoplasm"/>
    <property type="evidence" value="ECO:0007669"/>
    <property type="project" value="UniProtKB-SubCell"/>
</dbReference>
<dbReference type="InterPro" id="IPR001202">
    <property type="entry name" value="WW_dom"/>
</dbReference>
<dbReference type="CDD" id="cd00201">
    <property type="entry name" value="WW"/>
    <property type="match status" value="2"/>
</dbReference>
<reference evidence="6" key="1">
    <citation type="submission" date="2022-12" db="EMBL/GenBank/DDBJ databases">
        <authorList>
            <person name="Webb A."/>
        </authorList>
    </citation>
    <scope>NUCLEOTIDE SEQUENCE</scope>
    <source>
        <strain evidence="6">Pd1</strain>
    </source>
</reference>
<dbReference type="SUPFAM" id="SSF51045">
    <property type="entry name" value="WW domain"/>
    <property type="match status" value="2"/>
</dbReference>
<protein>
    <recommendedName>
        <fullName evidence="5">WW domain-containing protein</fullName>
    </recommendedName>
</protein>
<sequence length="91" mass="10555">MSSRDGEWRRVKDAQGRYFYVNHKTRETSWHLPTKDPLPPGWEELIDGQGRVYFVDHNTRTSTWMDPRVVVTARRRARGQSVVLAGLSVEG</sequence>
<gene>
    <name evidence="6" type="ORF">PDE001_LOCUS9999</name>
</gene>